<feature type="chain" id="PRO_5045274295" evidence="1">
    <location>
        <begin position="19"/>
        <end position="201"/>
    </location>
</feature>
<sequence>MLETCCIFHVLLLYVIHGEREAAQKLCCAVAAMEVQVLLSAGSTLSLQHKVKRVCHQRPFKILLLHHSSELPVHHAHQLPQNAAAAWHMALPMVQQLEAKTKLRDNCGDELYSSVCLLLPVSRLVLFSLECFFVDVLHCLSLSPKLLLMYGNGEADEVLSFSDFIFLELVAAWLVLYTVEFSQLSQLWEFVSSADIRLNNF</sequence>
<organism evidence="2 3">
    <name type="scientific">Sphagnum troendelagicum</name>
    <dbReference type="NCBI Taxonomy" id="128251"/>
    <lineage>
        <taxon>Eukaryota</taxon>
        <taxon>Viridiplantae</taxon>
        <taxon>Streptophyta</taxon>
        <taxon>Embryophyta</taxon>
        <taxon>Bryophyta</taxon>
        <taxon>Sphagnophytina</taxon>
        <taxon>Sphagnopsida</taxon>
        <taxon>Sphagnales</taxon>
        <taxon>Sphagnaceae</taxon>
        <taxon>Sphagnum</taxon>
    </lineage>
</organism>
<accession>A0ABP0U365</accession>
<evidence type="ECO:0000313" key="2">
    <source>
        <dbReference type="EMBL" id="CAK9211670.1"/>
    </source>
</evidence>
<evidence type="ECO:0000256" key="1">
    <source>
        <dbReference type="SAM" id="SignalP"/>
    </source>
</evidence>
<reference evidence="2" key="1">
    <citation type="submission" date="2024-02" db="EMBL/GenBank/DDBJ databases">
        <authorList>
            <consortium name="ELIXIR-Norway"/>
            <consortium name="Elixir Norway"/>
        </authorList>
    </citation>
    <scope>NUCLEOTIDE SEQUENCE</scope>
</reference>
<name>A0ABP0U365_9BRYO</name>
<evidence type="ECO:0000313" key="3">
    <source>
        <dbReference type="Proteomes" id="UP001497512"/>
    </source>
</evidence>
<protein>
    <submittedName>
        <fullName evidence="2">Uncharacterized protein</fullName>
    </submittedName>
</protein>
<feature type="signal peptide" evidence="1">
    <location>
        <begin position="1"/>
        <end position="18"/>
    </location>
</feature>
<gene>
    <name evidence="2" type="ORF">CSSPTR1EN2_LOCUS10900</name>
</gene>
<proteinExistence type="predicted"/>
<dbReference type="EMBL" id="OZ019910">
    <property type="protein sequence ID" value="CAK9211670.1"/>
    <property type="molecule type" value="Genomic_DNA"/>
</dbReference>
<keyword evidence="1" id="KW-0732">Signal</keyword>
<keyword evidence="3" id="KW-1185">Reference proteome</keyword>
<dbReference type="Proteomes" id="UP001497512">
    <property type="component" value="Chromosome 18"/>
</dbReference>